<keyword evidence="10" id="KW-1185">Reference proteome</keyword>
<evidence type="ECO:0000256" key="7">
    <source>
        <dbReference type="ARBA" id="ARBA00023170"/>
    </source>
</evidence>
<sequence>MRHSSWISCCSDLRNMSKAPDSILRRLKVRRQKQRTILAMRWRCAKGGKEFKELDTFYRAIRPYLCVAQLFGIMPLSNVLSRDPQDVKFRLRSVGMCFTGLFLLLGGIKTVMQANILFRTGLNAKNMSELLLVLGESSSKILVFVFFVAVNLVFLIVGIVNWLNFTGFARSWSKLILPWSSLDILMQFAPYAPSKHSLRSKLRLIGCVVGSLAVVDHLLYYASGYYSYHMHIFHCHTNHSRLSFGSYLEKEFSETFELLPYNMFSVCYGFWLNAAFTFLWNFMDIFIVLTSIGLAQRFRQFADRVLALQGRQVPDTLWYDIRRDHIRLCELASLVDESMSNIVLMSCANNVYVICNQALAIFTKLRHPINYVYFWYSLLFLLARTSLVFMSASKIHDASLLPLRTLYLVPSTHWTEEVQRFVSQLTSEFVGLSGYRLFYLTRKSLFGMMATLVTYELMLLQMDAKSHKAGLPDLCA</sequence>
<evidence type="ECO:0000256" key="3">
    <source>
        <dbReference type="ARBA" id="ARBA00022475"/>
    </source>
</evidence>
<keyword evidence="6 9" id="KW-0472">Membrane</keyword>
<dbReference type="Pfam" id="PF06151">
    <property type="entry name" value="Trehalose_recp"/>
    <property type="match status" value="2"/>
</dbReference>
<feature type="transmembrane region" description="Helical" evidence="9">
    <location>
        <begin position="444"/>
        <end position="460"/>
    </location>
</feature>
<dbReference type="InterPro" id="IPR009318">
    <property type="entry name" value="Gustatory_rcpt"/>
</dbReference>
<protein>
    <submittedName>
        <fullName evidence="11">Gustatory receptor for sugar taste 61a isoform X1</fullName>
    </submittedName>
</protein>
<dbReference type="PANTHER" id="PTHR21421:SF34">
    <property type="entry name" value="GUSTATORY RECEPTOR FOR SUGAR TASTE 61A-RELATED"/>
    <property type="match status" value="1"/>
</dbReference>
<feature type="transmembrane region" description="Helical" evidence="9">
    <location>
        <begin position="93"/>
        <end position="118"/>
    </location>
</feature>
<dbReference type="PIRSF" id="PIRSF038981">
    <property type="entry name" value="GRP"/>
    <property type="match status" value="1"/>
</dbReference>
<accession>A0A6I8WCF4</accession>
<dbReference type="GO" id="GO:0007165">
    <property type="term" value="P:signal transduction"/>
    <property type="evidence" value="ECO:0007669"/>
    <property type="project" value="UniProtKB-KW"/>
</dbReference>
<evidence type="ECO:0000256" key="9">
    <source>
        <dbReference type="SAM" id="Phobius"/>
    </source>
</evidence>
<keyword evidence="8" id="KW-0807">Transducer</keyword>
<evidence type="ECO:0000256" key="6">
    <source>
        <dbReference type="ARBA" id="ARBA00023136"/>
    </source>
</evidence>
<keyword evidence="3" id="KW-1003">Cell membrane</keyword>
<evidence type="ECO:0000313" key="10">
    <source>
        <dbReference type="Proteomes" id="UP000001819"/>
    </source>
</evidence>
<dbReference type="PANTHER" id="PTHR21421">
    <property type="entry name" value="GUSTATORY RECEPTOR"/>
    <property type="match status" value="1"/>
</dbReference>
<comment type="subcellular location">
    <subcellularLocation>
        <location evidence="1">Cell membrane</location>
        <topology evidence="1">Multi-pass membrane protein</topology>
    </subcellularLocation>
</comment>
<reference evidence="11" key="1">
    <citation type="submission" date="2025-08" db="UniProtKB">
        <authorList>
            <consortium name="RefSeq"/>
        </authorList>
    </citation>
    <scope>IDENTIFICATION</scope>
    <source>
        <strain evidence="11">MV-25-SWS-2005</strain>
        <tissue evidence="11">Whole body</tissue>
    </source>
</reference>
<evidence type="ECO:0000256" key="4">
    <source>
        <dbReference type="ARBA" id="ARBA00022692"/>
    </source>
</evidence>
<evidence type="ECO:0000256" key="2">
    <source>
        <dbReference type="ARBA" id="ARBA00005327"/>
    </source>
</evidence>
<evidence type="ECO:0000313" key="11">
    <source>
        <dbReference type="RefSeq" id="XP_033241091.1"/>
    </source>
</evidence>
<gene>
    <name evidence="11" type="primary">Gr61a</name>
</gene>
<evidence type="ECO:0000256" key="8">
    <source>
        <dbReference type="ARBA" id="ARBA00023224"/>
    </source>
</evidence>
<dbReference type="AlphaFoldDB" id="A0A6I8WCF4"/>
<evidence type="ECO:0000256" key="5">
    <source>
        <dbReference type="ARBA" id="ARBA00022989"/>
    </source>
</evidence>
<dbReference type="InParanoid" id="A0A6I8WCF4"/>
<dbReference type="FunCoup" id="A0A6I8WCF4">
    <property type="interactions" value="3"/>
</dbReference>
<organism evidence="10 11">
    <name type="scientific">Drosophila pseudoobscura pseudoobscura</name>
    <name type="common">Fruit fly</name>
    <dbReference type="NCBI Taxonomy" id="46245"/>
    <lineage>
        <taxon>Eukaryota</taxon>
        <taxon>Metazoa</taxon>
        <taxon>Ecdysozoa</taxon>
        <taxon>Arthropoda</taxon>
        <taxon>Hexapoda</taxon>
        <taxon>Insecta</taxon>
        <taxon>Pterygota</taxon>
        <taxon>Neoptera</taxon>
        <taxon>Endopterygota</taxon>
        <taxon>Diptera</taxon>
        <taxon>Brachycera</taxon>
        <taxon>Muscomorpha</taxon>
        <taxon>Ephydroidea</taxon>
        <taxon>Drosophilidae</taxon>
        <taxon>Drosophila</taxon>
        <taxon>Sophophora</taxon>
    </lineage>
</organism>
<comment type="similarity">
    <text evidence="2">Belongs to the insect chemoreceptor superfamily. Gustatory receptor (GR) family. Gr5a subfamily.</text>
</comment>
<dbReference type="GO" id="GO:0033041">
    <property type="term" value="F:sweet taste receptor activity"/>
    <property type="evidence" value="ECO:0007669"/>
    <property type="project" value="TreeGrafter"/>
</dbReference>
<feature type="transmembrane region" description="Helical" evidence="9">
    <location>
        <begin position="204"/>
        <end position="222"/>
    </location>
</feature>
<keyword evidence="7 11" id="KW-0675">Receptor</keyword>
<dbReference type="Proteomes" id="UP000001819">
    <property type="component" value="Chromosome X"/>
</dbReference>
<proteinExistence type="inferred from homology"/>
<keyword evidence="4 9" id="KW-0812">Transmembrane</keyword>
<dbReference type="GO" id="GO:0005886">
    <property type="term" value="C:plasma membrane"/>
    <property type="evidence" value="ECO:0007669"/>
    <property type="project" value="UniProtKB-SubCell"/>
</dbReference>
<feature type="transmembrane region" description="Helical" evidence="9">
    <location>
        <begin position="270"/>
        <end position="294"/>
    </location>
</feature>
<evidence type="ECO:0000256" key="1">
    <source>
        <dbReference type="ARBA" id="ARBA00004651"/>
    </source>
</evidence>
<feature type="transmembrane region" description="Helical" evidence="9">
    <location>
        <begin position="373"/>
        <end position="392"/>
    </location>
</feature>
<feature type="transmembrane region" description="Helical" evidence="9">
    <location>
        <begin position="139"/>
        <end position="163"/>
    </location>
</feature>
<name>A0A6I8WCF4_DROPS</name>
<dbReference type="RefSeq" id="XP_033241091.1">
    <property type="nucleotide sequence ID" value="XM_033385200.1"/>
</dbReference>
<dbReference type="ExpressionAtlas" id="A0A6I8WCF4">
    <property type="expression patterns" value="baseline"/>
</dbReference>
<keyword evidence="5 9" id="KW-1133">Transmembrane helix</keyword>